<protein>
    <recommendedName>
        <fullName evidence="5">3-dehydroquinate dehydratase</fullName>
        <shortName evidence="5">3-dehydroquinase</shortName>
        <ecNumber evidence="5">4.2.1.10</ecNumber>
    </recommendedName>
    <alternativeName>
        <fullName evidence="5">Type I DHQase</fullName>
    </alternativeName>
    <alternativeName>
        <fullName evidence="5">Type I dehydroquinase</fullName>
        <shortName evidence="5">DHQ1</shortName>
    </alternativeName>
</protein>
<keyword evidence="3 5" id="KW-0456">Lyase</keyword>
<proteinExistence type="inferred from homology"/>
<dbReference type="PANTHER" id="PTHR43699">
    <property type="entry name" value="3-DEHYDROQUINATE DEHYDRATASE"/>
    <property type="match status" value="1"/>
</dbReference>
<keyword evidence="2 5" id="KW-0057">Aromatic amino acid biosynthesis</keyword>
<comment type="catalytic activity">
    <reaction evidence="1 5">
        <text>3-dehydroquinate = 3-dehydroshikimate + H2O</text>
        <dbReference type="Rhea" id="RHEA:21096"/>
        <dbReference type="ChEBI" id="CHEBI:15377"/>
        <dbReference type="ChEBI" id="CHEBI:16630"/>
        <dbReference type="ChEBI" id="CHEBI:32364"/>
        <dbReference type="EC" id="4.2.1.10"/>
    </reaction>
</comment>
<dbReference type="SUPFAM" id="SSF51569">
    <property type="entry name" value="Aldolase"/>
    <property type="match status" value="1"/>
</dbReference>
<feature type="binding site" evidence="5">
    <location>
        <position position="229"/>
    </location>
    <ligand>
        <name>3-dehydroquinate</name>
        <dbReference type="ChEBI" id="CHEBI:32364"/>
    </ligand>
</feature>
<evidence type="ECO:0000256" key="5">
    <source>
        <dbReference type="HAMAP-Rule" id="MF_00214"/>
    </source>
</evidence>
<gene>
    <name evidence="5 6" type="primary">aroD</name>
    <name evidence="6" type="ORF">DW084_05530</name>
</gene>
<evidence type="ECO:0000313" key="6">
    <source>
        <dbReference type="EMBL" id="RHK06974.1"/>
    </source>
</evidence>
<keyword evidence="5" id="KW-0028">Amino-acid biosynthesis</keyword>
<name>A0A377KYL6_ENTCA</name>
<comment type="similarity">
    <text evidence="5">Belongs to the type-I 3-dehydroquinase family.</text>
</comment>
<feature type="active site" description="Proton donor/acceptor" evidence="5">
    <location>
        <position position="141"/>
    </location>
</feature>
<sequence length="250" mass="27784">MSRSKPVTLDGKTPLICVPLIGKTNEEILKQAIAAEESEAQIVEWRVDHYKHVEDQQAVLDALSHIRTTLKHKELLFTFRTLEEGGERAFTLTQYKELCLAAADSGLIDWIDVELEKAEFLGRAFIQEIKKAQVKLILSNHDFEKTPEDAVLILKIGVMNQFGADVGKLAMMPKQVQDVLRLMGIITKARGFNQLPLAIMSMGELGKISRVSGALTGSVFTFASLQGASAPGQIPIERMTNYLQEFSLNE</sequence>
<dbReference type="UniPathway" id="UPA00053">
    <property type="reaction ID" value="UER00086"/>
</dbReference>
<evidence type="ECO:0000256" key="2">
    <source>
        <dbReference type="ARBA" id="ARBA00023141"/>
    </source>
</evidence>
<comment type="caution">
    <text evidence="6">The sequence shown here is derived from an EMBL/GenBank/DDBJ whole genome shotgun (WGS) entry which is preliminary data.</text>
</comment>
<dbReference type="Pfam" id="PF01487">
    <property type="entry name" value="DHquinase_I"/>
    <property type="match status" value="1"/>
</dbReference>
<dbReference type="AlphaFoldDB" id="A0A377KYL6"/>
<dbReference type="GO" id="GO:0046279">
    <property type="term" value="P:3,4-dihydroxybenzoate biosynthetic process"/>
    <property type="evidence" value="ECO:0007669"/>
    <property type="project" value="UniProtKB-ARBA"/>
</dbReference>
<feature type="binding site" evidence="5">
    <location>
        <begin position="44"/>
        <end position="46"/>
    </location>
    <ligand>
        <name>3-dehydroquinate</name>
        <dbReference type="ChEBI" id="CHEBI:32364"/>
    </ligand>
</feature>
<dbReference type="InterPro" id="IPR018508">
    <property type="entry name" value="3-dehydroquinate_DH_AS"/>
</dbReference>
<organism evidence="6 7">
    <name type="scientific">Enterococcus casseliflavus</name>
    <name type="common">Enterococcus flavescens</name>
    <dbReference type="NCBI Taxonomy" id="37734"/>
    <lineage>
        <taxon>Bacteria</taxon>
        <taxon>Bacillati</taxon>
        <taxon>Bacillota</taxon>
        <taxon>Bacilli</taxon>
        <taxon>Lactobacillales</taxon>
        <taxon>Enterococcaceae</taxon>
        <taxon>Enterococcus</taxon>
    </lineage>
</organism>
<dbReference type="FunFam" id="3.20.20.70:FF:000047">
    <property type="entry name" value="3-dehydroquinate dehydratase"/>
    <property type="match status" value="1"/>
</dbReference>
<dbReference type="InterPro" id="IPR050146">
    <property type="entry name" value="Type-I_3-dehydroquinase"/>
</dbReference>
<comment type="subunit">
    <text evidence="5">Homodimer.</text>
</comment>
<dbReference type="CDD" id="cd00502">
    <property type="entry name" value="DHQase_I"/>
    <property type="match status" value="1"/>
</dbReference>
<dbReference type="InterPro" id="IPR013785">
    <property type="entry name" value="Aldolase_TIM"/>
</dbReference>
<dbReference type="GeneID" id="15142846"/>
<dbReference type="PROSITE" id="PS01028">
    <property type="entry name" value="DEHYDROQUINASE_I"/>
    <property type="match status" value="1"/>
</dbReference>
<comment type="function">
    <text evidence="5">Involved in the third step of the chorismate pathway, which leads to the biosynthesis of aromatic amino acids. Catalyzes the cis-dehydration of 3-dehydroquinate (DHQ) and introduces the first double bond of the aromatic ring to yield 3-dehydroshikimate.</text>
</comment>
<dbReference type="HAMAP" id="MF_00214">
    <property type="entry name" value="AroD"/>
    <property type="match status" value="1"/>
</dbReference>
<dbReference type="GO" id="GO:0009423">
    <property type="term" value="P:chorismate biosynthetic process"/>
    <property type="evidence" value="ECO:0007669"/>
    <property type="project" value="UniProtKB-UniRule"/>
</dbReference>
<dbReference type="GO" id="GO:0008652">
    <property type="term" value="P:amino acid biosynthetic process"/>
    <property type="evidence" value="ECO:0007669"/>
    <property type="project" value="UniProtKB-KW"/>
</dbReference>
<accession>A0A377KYL6</accession>
<dbReference type="RefSeq" id="WP_005229128.1">
    <property type="nucleotide sequence ID" value="NZ_BJMG01000013.1"/>
</dbReference>
<keyword evidence="4 5" id="KW-0704">Schiff base</keyword>
<feature type="binding site" evidence="5">
    <location>
        <position position="80"/>
    </location>
    <ligand>
        <name>3-dehydroquinate</name>
        <dbReference type="ChEBI" id="CHEBI:32364"/>
    </ligand>
</feature>
<feature type="binding site" evidence="5">
    <location>
        <position position="233"/>
    </location>
    <ligand>
        <name>3-dehydroquinate</name>
        <dbReference type="ChEBI" id="CHEBI:32364"/>
    </ligand>
</feature>
<dbReference type="InterPro" id="IPR001381">
    <property type="entry name" value="DHquinase_I"/>
</dbReference>
<dbReference type="EC" id="4.2.1.10" evidence="5"/>
<reference evidence="6 7" key="1">
    <citation type="submission" date="2018-08" db="EMBL/GenBank/DDBJ databases">
        <title>A genome reference for cultivated species of the human gut microbiota.</title>
        <authorList>
            <person name="Zou Y."/>
            <person name="Xue W."/>
            <person name="Luo G."/>
        </authorList>
    </citation>
    <scope>NUCLEOTIDE SEQUENCE [LARGE SCALE GENOMIC DNA]</scope>
    <source>
        <strain evidence="6 7">AF48-16</strain>
    </source>
</reference>
<comment type="pathway">
    <text evidence="5">Metabolic intermediate biosynthesis; chorismate biosynthesis; chorismate from D-erythrose 4-phosphate and phosphoenolpyruvate: step 3/7.</text>
</comment>
<dbReference type="GO" id="GO:0003855">
    <property type="term" value="F:3-dehydroquinate dehydratase activity"/>
    <property type="evidence" value="ECO:0007669"/>
    <property type="project" value="UniProtKB-UniRule"/>
</dbReference>
<evidence type="ECO:0000256" key="3">
    <source>
        <dbReference type="ARBA" id="ARBA00023239"/>
    </source>
</evidence>
<feature type="active site" description="Schiff-base intermediate with substrate" evidence="5">
    <location>
        <position position="168"/>
    </location>
</feature>
<feature type="binding site" evidence="5">
    <location>
        <position position="210"/>
    </location>
    <ligand>
        <name>3-dehydroquinate</name>
        <dbReference type="ChEBI" id="CHEBI:32364"/>
    </ligand>
</feature>
<dbReference type="PANTHER" id="PTHR43699:SF1">
    <property type="entry name" value="3-DEHYDROQUINATE DEHYDRATASE"/>
    <property type="match status" value="1"/>
</dbReference>
<evidence type="ECO:0000313" key="7">
    <source>
        <dbReference type="Proteomes" id="UP000286288"/>
    </source>
</evidence>
<dbReference type="GO" id="GO:0009073">
    <property type="term" value="P:aromatic amino acid family biosynthetic process"/>
    <property type="evidence" value="ECO:0007669"/>
    <property type="project" value="UniProtKB-KW"/>
</dbReference>
<comment type="caution">
    <text evidence="5">Lacks conserved residue(s) required for the propagation of feature annotation.</text>
</comment>
<dbReference type="Gene3D" id="3.20.20.70">
    <property type="entry name" value="Aldolase class I"/>
    <property type="match status" value="1"/>
</dbReference>
<evidence type="ECO:0000256" key="4">
    <source>
        <dbReference type="ARBA" id="ARBA00023270"/>
    </source>
</evidence>
<dbReference type="NCBIfam" id="TIGR01093">
    <property type="entry name" value="aroD"/>
    <property type="match status" value="1"/>
</dbReference>
<dbReference type="EMBL" id="QRMZ01000006">
    <property type="protein sequence ID" value="RHK06974.1"/>
    <property type="molecule type" value="Genomic_DNA"/>
</dbReference>
<dbReference type="Proteomes" id="UP000286288">
    <property type="component" value="Unassembled WGS sequence"/>
</dbReference>
<evidence type="ECO:0000256" key="1">
    <source>
        <dbReference type="ARBA" id="ARBA00001864"/>
    </source>
</evidence>